<sequence length="434" mass="48509">MVFLQSVRGVCDTYVLLSERDPGPERRADLERRTGCRVLFMTDLGLAQPWVMAFQYDVFEMSTALKPNGFVALFAAGYRQVLYFDTDIECYGPLDPIFEELTRVDAVVPPHIDAPLPNDGHSPTNEDILRSGQLNSGFLALNKTPETEQFARWWADRLNENCIFHINHYFFVDQFHLAMIVSFVKKLSIYHHPGANAAYWNLPQRAPFVAVGECGTLRGEPLIFFHYSGFAAEDLPRISRHQNRYRLPNDHPILPLFARYRDRLAAAEVALSDLDLSYSFTRYADGSPIPMADRRRVLLADPAVKAGLTDPFQGLGDLASTNPLPPWPVPRAEVEAERAQAAAAFVCLGGPNSRICGGTRCLASSAHRDLGGLSVDSQFYRLALNRPAAGAADPVEALSLWGERAEAHFFGQIAQNHIPRRGTLGRDQRRQRAE</sequence>
<reference evidence="1 2" key="1">
    <citation type="submission" date="2015-03" db="EMBL/GenBank/DDBJ databases">
        <title>Draft genome sequence of Elstera litoralis.</title>
        <authorList>
            <person name="Rahalkar M.C."/>
            <person name="Dhakephalkar P.K."/>
            <person name="Pore S.D."/>
            <person name="Arora P."/>
            <person name="Kapse N.G."/>
            <person name="Pandit P.S."/>
        </authorList>
    </citation>
    <scope>NUCLEOTIDE SEQUENCE [LARGE SCALE GENOMIC DNA]</scope>
    <source>
        <strain evidence="1 2">Dia-1</strain>
    </source>
</reference>
<dbReference type="Proteomes" id="UP000033774">
    <property type="component" value="Unassembled WGS sequence"/>
</dbReference>
<accession>A0A0F3IWD3</accession>
<evidence type="ECO:0000313" key="1">
    <source>
        <dbReference type="EMBL" id="KJV10863.1"/>
    </source>
</evidence>
<proteinExistence type="predicted"/>
<organism evidence="1 2">
    <name type="scientific">Elstera litoralis</name>
    <dbReference type="NCBI Taxonomy" id="552518"/>
    <lineage>
        <taxon>Bacteria</taxon>
        <taxon>Pseudomonadati</taxon>
        <taxon>Pseudomonadota</taxon>
        <taxon>Alphaproteobacteria</taxon>
        <taxon>Rhodospirillales</taxon>
        <taxon>Rhodospirillaceae</taxon>
        <taxon>Elstera</taxon>
    </lineage>
</organism>
<dbReference type="EMBL" id="LAJY01000033">
    <property type="protein sequence ID" value="KJV10863.1"/>
    <property type="molecule type" value="Genomic_DNA"/>
</dbReference>
<evidence type="ECO:0008006" key="3">
    <source>
        <dbReference type="Google" id="ProtNLM"/>
    </source>
</evidence>
<keyword evidence="2" id="KW-1185">Reference proteome</keyword>
<gene>
    <name evidence="1" type="ORF">VZ95_02085</name>
</gene>
<protein>
    <recommendedName>
        <fullName evidence="3">Nucleotide-diphospho-sugar transferase domain-containing protein</fullName>
    </recommendedName>
</protein>
<name>A0A0F3IWD3_9PROT</name>
<evidence type="ECO:0000313" key="2">
    <source>
        <dbReference type="Proteomes" id="UP000033774"/>
    </source>
</evidence>
<comment type="caution">
    <text evidence="1">The sequence shown here is derived from an EMBL/GenBank/DDBJ whole genome shotgun (WGS) entry which is preliminary data.</text>
</comment>
<dbReference type="SUPFAM" id="SSF53448">
    <property type="entry name" value="Nucleotide-diphospho-sugar transferases"/>
    <property type="match status" value="1"/>
</dbReference>
<dbReference type="AlphaFoldDB" id="A0A0F3IWD3"/>
<dbReference type="InterPro" id="IPR029044">
    <property type="entry name" value="Nucleotide-diphossugar_trans"/>
</dbReference>